<keyword evidence="6 11" id="KW-0547">Nucleotide-binding</keyword>
<dbReference type="GO" id="GO:0005737">
    <property type="term" value="C:cytoplasm"/>
    <property type="evidence" value="ECO:0007669"/>
    <property type="project" value="TreeGrafter"/>
</dbReference>
<dbReference type="InterPro" id="IPR036565">
    <property type="entry name" value="Mur-like_cat_sf"/>
</dbReference>
<feature type="domain" description="Mur ligase central" evidence="13">
    <location>
        <begin position="132"/>
        <end position="273"/>
    </location>
</feature>
<dbReference type="RefSeq" id="WP_054648835.1">
    <property type="nucleotide sequence ID" value="NZ_AZFJ01000061.1"/>
</dbReference>
<dbReference type="PROSITE" id="PS01012">
    <property type="entry name" value="FOLYLPOLYGLU_SYNT_2"/>
    <property type="match status" value="1"/>
</dbReference>
<dbReference type="OrthoDB" id="9809356at2"/>
<proteinExistence type="inferred from homology"/>
<evidence type="ECO:0000256" key="6">
    <source>
        <dbReference type="ARBA" id="ARBA00022741"/>
    </source>
</evidence>
<accession>A0A0R1TW82</accession>
<evidence type="ECO:0000256" key="11">
    <source>
        <dbReference type="PIRNR" id="PIRNR001563"/>
    </source>
</evidence>
<dbReference type="Pfam" id="PF08245">
    <property type="entry name" value="Mur_ligase_M"/>
    <property type="match status" value="1"/>
</dbReference>
<evidence type="ECO:0000256" key="8">
    <source>
        <dbReference type="ARBA" id="ARBA00022842"/>
    </source>
</evidence>
<dbReference type="PANTHER" id="PTHR11136:SF0">
    <property type="entry name" value="DIHYDROFOLATE SYNTHETASE-RELATED"/>
    <property type="match status" value="1"/>
</dbReference>
<dbReference type="InterPro" id="IPR036615">
    <property type="entry name" value="Mur_ligase_C_dom_sf"/>
</dbReference>
<protein>
    <recommendedName>
        <fullName evidence="3">tetrahydrofolate synthase</fullName>
        <ecNumber evidence="3">6.3.2.17</ecNumber>
    </recommendedName>
    <alternativeName>
        <fullName evidence="9">Tetrahydrofolylpolyglutamate synthase</fullName>
    </alternativeName>
</protein>
<dbReference type="Pfam" id="PF02875">
    <property type="entry name" value="Mur_ligase_C"/>
    <property type="match status" value="1"/>
</dbReference>
<sequence length="431" mass="45702">MFTDYAGALAFIHDLPRITKTADHTNLLKVLAALNHPEQHGHYIHVTGTNGKGSTTNMIASILQQSGLTVGMFTSPFINRFNERIQIDRTPISDDELLNLAQQVAGIYTELRAQDSDFVLKEFEFVTAMGFAAFAQHNVDVAVIEVGIGGTHDATTVIKPDVAVITNVALDHTRILGHTIGAIATEKAGIITPGSSTVTADLVADALGPVRKQAAAVESPLATLGDAFAVSGVHYRNGGTVFKYQDGDGSMAGLWVPMAGDYQAHNAAVAVRAAKTYARLQSWPVTALEIKRGLKAAVVPARMEVISTDPTVVLDGAHNPDGMRNALGAVKLFGGAGDVVIIAGILHDKDLDTMMGQLAKTDWPVVYVPVPDNPRAASIDEYKAVEEDAMVAASWQDALATILAGDASRTVVIMGSLYLVSDVRQTLLGTK</sequence>
<evidence type="ECO:0000256" key="7">
    <source>
        <dbReference type="ARBA" id="ARBA00022840"/>
    </source>
</evidence>
<dbReference type="Gene3D" id="3.40.1190.10">
    <property type="entry name" value="Mur-like, catalytic domain"/>
    <property type="match status" value="1"/>
</dbReference>
<dbReference type="AlphaFoldDB" id="A0A0R1TW82"/>
<keyword evidence="7 11" id="KW-0067">ATP-binding</keyword>
<keyword evidence="8" id="KW-0460">Magnesium</keyword>
<evidence type="ECO:0000256" key="4">
    <source>
        <dbReference type="ARBA" id="ARBA00022598"/>
    </source>
</evidence>
<dbReference type="STRING" id="1423783.FC50_GL002079"/>
<dbReference type="GO" id="GO:0008841">
    <property type="term" value="F:dihydrofolate synthase activity"/>
    <property type="evidence" value="ECO:0007669"/>
    <property type="project" value="TreeGrafter"/>
</dbReference>
<dbReference type="PIRSF" id="PIRSF001563">
    <property type="entry name" value="Folylpolyglu_synth"/>
    <property type="match status" value="1"/>
</dbReference>
<evidence type="ECO:0000313" key="15">
    <source>
        <dbReference type="Proteomes" id="UP000051922"/>
    </source>
</evidence>
<dbReference type="GO" id="GO:0004326">
    <property type="term" value="F:tetrahydrofolylpolyglutamate synthase activity"/>
    <property type="evidence" value="ECO:0007669"/>
    <property type="project" value="UniProtKB-EC"/>
</dbReference>
<dbReference type="FunFam" id="3.40.1190.10:FF:000011">
    <property type="entry name" value="Folylpolyglutamate synthase/dihydrofolate synthase"/>
    <property type="match status" value="1"/>
</dbReference>
<dbReference type="InterPro" id="IPR004101">
    <property type="entry name" value="Mur_ligase_C"/>
</dbReference>
<dbReference type="InterPro" id="IPR001645">
    <property type="entry name" value="Folylpolyglutamate_synth"/>
</dbReference>
<evidence type="ECO:0000256" key="1">
    <source>
        <dbReference type="ARBA" id="ARBA00001946"/>
    </source>
</evidence>
<dbReference type="GO" id="GO:0046872">
    <property type="term" value="F:metal ion binding"/>
    <property type="evidence" value="ECO:0007669"/>
    <property type="project" value="UniProtKB-KW"/>
</dbReference>
<evidence type="ECO:0000256" key="10">
    <source>
        <dbReference type="ARBA" id="ARBA00047493"/>
    </source>
</evidence>
<comment type="catalytic activity">
    <reaction evidence="10">
        <text>(6S)-5,6,7,8-tetrahydrofolyl-(gamma-L-Glu)(n) + L-glutamate + ATP = (6S)-5,6,7,8-tetrahydrofolyl-(gamma-L-Glu)(n+1) + ADP + phosphate + H(+)</text>
        <dbReference type="Rhea" id="RHEA:10580"/>
        <dbReference type="Rhea" id="RHEA-COMP:14738"/>
        <dbReference type="Rhea" id="RHEA-COMP:14740"/>
        <dbReference type="ChEBI" id="CHEBI:15378"/>
        <dbReference type="ChEBI" id="CHEBI:29985"/>
        <dbReference type="ChEBI" id="CHEBI:30616"/>
        <dbReference type="ChEBI" id="CHEBI:43474"/>
        <dbReference type="ChEBI" id="CHEBI:141005"/>
        <dbReference type="ChEBI" id="CHEBI:456216"/>
        <dbReference type="EC" id="6.3.2.17"/>
    </reaction>
</comment>
<evidence type="ECO:0000256" key="3">
    <source>
        <dbReference type="ARBA" id="ARBA00013025"/>
    </source>
</evidence>
<comment type="caution">
    <text evidence="14">The sequence shown here is derived from an EMBL/GenBank/DDBJ whole genome shotgun (WGS) entry which is preliminary data.</text>
</comment>
<dbReference type="Proteomes" id="UP000051922">
    <property type="component" value="Unassembled WGS sequence"/>
</dbReference>
<evidence type="ECO:0000259" key="13">
    <source>
        <dbReference type="Pfam" id="PF08245"/>
    </source>
</evidence>
<dbReference type="InterPro" id="IPR013221">
    <property type="entry name" value="Mur_ligase_cen"/>
</dbReference>
<comment type="cofactor">
    <cofactor evidence="1">
        <name>Mg(2+)</name>
        <dbReference type="ChEBI" id="CHEBI:18420"/>
    </cofactor>
</comment>
<dbReference type="SUPFAM" id="SSF53623">
    <property type="entry name" value="MurD-like peptide ligases, catalytic domain"/>
    <property type="match status" value="1"/>
</dbReference>
<dbReference type="EC" id="6.3.2.17" evidence="3"/>
<dbReference type="PROSITE" id="PS01011">
    <property type="entry name" value="FOLYLPOLYGLU_SYNT_1"/>
    <property type="match status" value="1"/>
</dbReference>
<dbReference type="PATRIC" id="fig|1423783.4.peg.2131"/>
<comment type="similarity">
    <text evidence="2 11">Belongs to the folylpolyglutamate synthase family.</text>
</comment>
<dbReference type="EMBL" id="AZFJ01000061">
    <property type="protein sequence ID" value="KRL84468.1"/>
    <property type="molecule type" value="Genomic_DNA"/>
</dbReference>
<name>A0A0R1TW82_9LACO</name>
<keyword evidence="5" id="KW-0479">Metal-binding</keyword>
<evidence type="ECO:0000256" key="9">
    <source>
        <dbReference type="ARBA" id="ARBA00030592"/>
    </source>
</evidence>
<keyword evidence="4 11" id="KW-0436">Ligase</keyword>
<dbReference type="Gene3D" id="3.90.190.20">
    <property type="entry name" value="Mur ligase, C-terminal domain"/>
    <property type="match status" value="1"/>
</dbReference>
<feature type="domain" description="Mur ligase C-terminal" evidence="12">
    <location>
        <begin position="302"/>
        <end position="416"/>
    </location>
</feature>
<dbReference type="PANTHER" id="PTHR11136">
    <property type="entry name" value="FOLYLPOLYGLUTAMATE SYNTHASE-RELATED"/>
    <property type="match status" value="1"/>
</dbReference>
<organism evidence="14 15">
    <name type="scientific">Lacticaseibacillus pantheris DSM 15945 = JCM 12539 = NBRC 106106</name>
    <dbReference type="NCBI Taxonomy" id="1423783"/>
    <lineage>
        <taxon>Bacteria</taxon>
        <taxon>Bacillati</taxon>
        <taxon>Bacillota</taxon>
        <taxon>Bacilli</taxon>
        <taxon>Lactobacillales</taxon>
        <taxon>Lactobacillaceae</taxon>
        <taxon>Lacticaseibacillus</taxon>
    </lineage>
</organism>
<dbReference type="InterPro" id="IPR018109">
    <property type="entry name" value="Folylpolyglutamate_synth_CS"/>
</dbReference>
<dbReference type="NCBIfam" id="TIGR01499">
    <property type="entry name" value="folC"/>
    <property type="match status" value="1"/>
</dbReference>
<evidence type="ECO:0000313" key="14">
    <source>
        <dbReference type="EMBL" id="KRL84468.1"/>
    </source>
</evidence>
<dbReference type="GO" id="GO:0005524">
    <property type="term" value="F:ATP binding"/>
    <property type="evidence" value="ECO:0007669"/>
    <property type="project" value="UniProtKB-KW"/>
</dbReference>
<reference evidence="14 15" key="1">
    <citation type="journal article" date="2015" name="Genome Announc.">
        <title>Expanding the biotechnology potential of lactobacilli through comparative genomics of 213 strains and associated genera.</title>
        <authorList>
            <person name="Sun Z."/>
            <person name="Harris H.M."/>
            <person name="McCann A."/>
            <person name="Guo C."/>
            <person name="Argimon S."/>
            <person name="Zhang W."/>
            <person name="Yang X."/>
            <person name="Jeffery I.B."/>
            <person name="Cooney J.C."/>
            <person name="Kagawa T.F."/>
            <person name="Liu W."/>
            <person name="Song Y."/>
            <person name="Salvetti E."/>
            <person name="Wrobel A."/>
            <person name="Rasinkangas P."/>
            <person name="Parkhill J."/>
            <person name="Rea M.C."/>
            <person name="O'Sullivan O."/>
            <person name="Ritari J."/>
            <person name="Douillard F.P."/>
            <person name="Paul Ross R."/>
            <person name="Yang R."/>
            <person name="Briner A.E."/>
            <person name="Felis G.E."/>
            <person name="de Vos W.M."/>
            <person name="Barrangou R."/>
            <person name="Klaenhammer T.R."/>
            <person name="Caufield P.W."/>
            <person name="Cui Y."/>
            <person name="Zhang H."/>
            <person name="O'Toole P.W."/>
        </authorList>
    </citation>
    <scope>NUCLEOTIDE SEQUENCE [LARGE SCALE GENOMIC DNA]</scope>
    <source>
        <strain evidence="14 15">DSM 15945</strain>
    </source>
</reference>
<keyword evidence="15" id="KW-1185">Reference proteome</keyword>
<evidence type="ECO:0000259" key="12">
    <source>
        <dbReference type="Pfam" id="PF02875"/>
    </source>
</evidence>
<evidence type="ECO:0000256" key="5">
    <source>
        <dbReference type="ARBA" id="ARBA00022723"/>
    </source>
</evidence>
<gene>
    <name evidence="14" type="ORF">FC50_GL002079</name>
</gene>
<dbReference type="SUPFAM" id="SSF53244">
    <property type="entry name" value="MurD-like peptide ligases, peptide-binding domain"/>
    <property type="match status" value="1"/>
</dbReference>
<evidence type="ECO:0000256" key="2">
    <source>
        <dbReference type="ARBA" id="ARBA00008276"/>
    </source>
</evidence>